<dbReference type="AlphaFoldDB" id="A0A0A9DZZ4"/>
<accession>A0A0A9DZZ4</accession>
<reference evidence="1" key="2">
    <citation type="journal article" date="2015" name="Data Brief">
        <title>Shoot transcriptome of the giant reed, Arundo donax.</title>
        <authorList>
            <person name="Barrero R.A."/>
            <person name="Guerrero F.D."/>
            <person name="Moolhuijzen P."/>
            <person name="Goolsby J.A."/>
            <person name="Tidwell J."/>
            <person name="Bellgard S.E."/>
            <person name="Bellgard M.I."/>
        </authorList>
    </citation>
    <scope>NUCLEOTIDE SEQUENCE</scope>
    <source>
        <tissue evidence="1">Shoot tissue taken approximately 20 cm above the soil surface</tissue>
    </source>
</reference>
<name>A0A0A9DZZ4_ARUDO</name>
<organism evidence="1">
    <name type="scientific">Arundo donax</name>
    <name type="common">Giant reed</name>
    <name type="synonym">Donax arundinaceus</name>
    <dbReference type="NCBI Taxonomy" id="35708"/>
    <lineage>
        <taxon>Eukaryota</taxon>
        <taxon>Viridiplantae</taxon>
        <taxon>Streptophyta</taxon>
        <taxon>Embryophyta</taxon>
        <taxon>Tracheophyta</taxon>
        <taxon>Spermatophyta</taxon>
        <taxon>Magnoliopsida</taxon>
        <taxon>Liliopsida</taxon>
        <taxon>Poales</taxon>
        <taxon>Poaceae</taxon>
        <taxon>PACMAD clade</taxon>
        <taxon>Arundinoideae</taxon>
        <taxon>Arundineae</taxon>
        <taxon>Arundo</taxon>
    </lineage>
</organism>
<dbReference type="EMBL" id="GBRH01205597">
    <property type="protein sequence ID" value="JAD92298.1"/>
    <property type="molecule type" value="Transcribed_RNA"/>
</dbReference>
<protein>
    <submittedName>
        <fullName evidence="1">Uncharacterized protein</fullName>
    </submittedName>
</protein>
<proteinExistence type="predicted"/>
<sequence length="106" mass="11802">MAGTGVVIGQQAEAGNEDAVHAKEVGPYRGARPKKPSVRVFGLDWANALKACKRACDACYITWLGRQEGNQLVTNYYYLIYQFLCSSSFRFFSFPPILLLLPPILL</sequence>
<evidence type="ECO:0000313" key="1">
    <source>
        <dbReference type="EMBL" id="JAD92298.1"/>
    </source>
</evidence>
<reference evidence="1" key="1">
    <citation type="submission" date="2014-09" db="EMBL/GenBank/DDBJ databases">
        <authorList>
            <person name="Magalhaes I.L.F."/>
            <person name="Oliveira U."/>
            <person name="Santos F.R."/>
            <person name="Vidigal T.H.D.A."/>
            <person name="Brescovit A.D."/>
            <person name="Santos A.J."/>
        </authorList>
    </citation>
    <scope>NUCLEOTIDE SEQUENCE</scope>
    <source>
        <tissue evidence="1">Shoot tissue taken approximately 20 cm above the soil surface</tissue>
    </source>
</reference>